<gene>
    <name evidence="2" type="ORF">MARGE09_P1620</name>
</gene>
<proteinExistence type="predicted"/>
<keyword evidence="3" id="KW-1185">Reference proteome</keyword>
<dbReference type="Pfam" id="PF08349">
    <property type="entry name" value="DUF1722"/>
    <property type="match status" value="1"/>
</dbReference>
<evidence type="ECO:0000259" key="1">
    <source>
        <dbReference type="Pfam" id="PF08349"/>
    </source>
</evidence>
<dbReference type="AlphaFoldDB" id="A0AAN1WH00"/>
<dbReference type="PANTHER" id="PTHR30087">
    <property type="entry name" value="INNER MEMBRANE PROTEIN"/>
    <property type="match status" value="1"/>
</dbReference>
<protein>
    <recommendedName>
        <fullName evidence="1">DUF1722 domain-containing protein</fullName>
    </recommendedName>
</protein>
<dbReference type="Proteomes" id="UP001320119">
    <property type="component" value="Chromosome"/>
</dbReference>
<dbReference type="Pfam" id="PF04463">
    <property type="entry name" value="2-thiour_desulf"/>
    <property type="match status" value="1"/>
</dbReference>
<dbReference type="InterPro" id="IPR013560">
    <property type="entry name" value="DUF1722"/>
</dbReference>
<accession>A0AAN1WH00</accession>
<dbReference type="RefSeq" id="WP_236986888.1">
    <property type="nucleotide sequence ID" value="NZ_AP023086.1"/>
</dbReference>
<evidence type="ECO:0000313" key="3">
    <source>
        <dbReference type="Proteomes" id="UP001320119"/>
    </source>
</evidence>
<name>A0AAN1WH00_9GAMM</name>
<dbReference type="PANTHER" id="PTHR30087:SF0">
    <property type="entry name" value="INNER MEMBRANE PROTEIN"/>
    <property type="match status" value="1"/>
</dbReference>
<dbReference type="KEGG" id="marq:MARGE09_P1620"/>
<sequence length="319" mass="35706">MNDEKGQKIPIGISACLLGEEVRYNGGHKRSVFCIRDLAPYFDYQPVCPEVAIGLGIPRPAIRLQGDFDAPRVVGSGDNTIDVTDELSRYSVDQAGMGAELSGFIFMKNSPSCGLYSAKVYTDKGVHPKKRSGIFAAELVKANPNLPVEEEGRLNDPVLRESFIARVFVYHEIRMQAKEGKSAAKLVALHSRLKYFVMSYGNPIYKKLGQLVANAGVGDIDHVWDEYVSELMAGTRKAPNHKGHSNVLYHLLGYLNEEVSGPFRQELVDAIEEYRQRQVPLAVPMKLLGHYLDHYASDYIRQQFYLRPHPRALGLRNAL</sequence>
<organism evidence="2 3">
    <name type="scientific">Marinagarivorans cellulosilyticus</name>
    <dbReference type="NCBI Taxonomy" id="2721545"/>
    <lineage>
        <taxon>Bacteria</taxon>
        <taxon>Pseudomonadati</taxon>
        <taxon>Pseudomonadota</taxon>
        <taxon>Gammaproteobacteria</taxon>
        <taxon>Cellvibrionales</taxon>
        <taxon>Cellvibrionaceae</taxon>
        <taxon>Marinagarivorans</taxon>
    </lineage>
</organism>
<dbReference type="InterPro" id="IPR007553">
    <property type="entry name" value="2-thiour_desulf"/>
</dbReference>
<dbReference type="PIRSF" id="PIRSF037004">
    <property type="entry name" value="UCP037004"/>
    <property type="match status" value="1"/>
</dbReference>
<dbReference type="EMBL" id="AP023086">
    <property type="protein sequence ID" value="BCD97419.1"/>
    <property type="molecule type" value="Genomic_DNA"/>
</dbReference>
<evidence type="ECO:0000313" key="2">
    <source>
        <dbReference type="EMBL" id="BCD97419.1"/>
    </source>
</evidence>
<feature type="domain" description="DUF1722" evidence="1">
    <location>
        <begin position="194"/>
        <end position="310"/>
    </location>
</feature>
<dbReference type="InterPro" id="IPR017087">
    <property type="entry name" value="UCP037004"/>
</dbReference>
<reference evidence="2 3" key="1">
    <citation type="journal article" date="2022" name="IScience">
        <title>An ultrasensitive nanofiber-based assay for enzymatic hydrolysis and deep-sea microbial degradation of cellulose.</title>
        <authorList>
            <person name="Tsudome M."/>
            <person name="Tachioka M."/>
            <person name="Miyazaki M."/>
            <person name="Uchimura K."/>
            <person name="Tsuda M."/>
            <person name="Takaki Y."/>
            <person name="Deguchi S."/>
        </authorList>
    </citation>
    <scope>NUCLEOTIDE SEQUENCE [LARGE SCALE GENOMIC DNA]</scope>
    <source>
        <strain evidence="2 3">GE09</strain>
    </source>
</reference>